<dbReference type="AlphaFoldDB" id="A0A7C8MDN0"/>
<keyword evidence="2" id="KW-1185">Reference proteome</keyword>
<comment type="caution">
    <text evidence="1">The sequence shown here is derived from an EMBL/GenBank/DDBJ whole genome shotgun (WGS) entry which is preliminary data.</text>
</comment>
<reference evidence="1 2" key="1">
    <citation type="submission" date="2020-01" db="EMBL/GenBank/DDBJ databases">
        <authorList>
            <consortium name="DOE Joint Genome Institute"/>
            <person name="Haridas S."/>
            <person name="Albert R."/>
            <person name="Binder M."/>
            <person name="Bloem J."/>
            <person name="Labutti K."/>
            <person name="Salamov A."/>
            <person name="Andreopoulos B."/>
            <person name="Baker S.E."/>
            <person name="Barry K."/>
            <person name="Bills G."/>
            <person name="Bluhm B.H."/>
            <person name="Cannon C."/>
            <person name="Castanera R."/>
            <person name="Culley D.E."/>
            <person name="Daum C."/>
            <person name="Ezra D."/>
            <person name="Gonzalez J.B."/>
            <person name="Henrissat B."/>
            <person name="Kuo A."/>
            <person name="Liang C."/>
            <person name="Lipzen A."/>
            <person name="Lutzoni F."/>
            <person name="Magnuson J."/>
            <person name="Mondo S."/>
            <person name="Nolan M."/>
            <person name="Ohm R."/>
            <person name="Pangilinan J."/>
            <person name="Park H.-J.H."/>
            <person name="Ramirez L."/>
            <person name="Alfaro M."/>
            <person name="Sun H."/>
            <person name="Tritt A."/>
            <person name="Yoshinaga Y."/>
            <person name="Zwiers L.-H.L."/>
            <person name="Turgeon B.G."/>
            <person name="Goodwin S.B."/>
            <person name="Spatafora J.W."/>
            <person name="Crous P.W."/>
            <person name="Grigoriev I.V."/>
        </authorList>
    </citation>
    <scope>NUCLEOTIDE SEQUENCE [LARGE SCALE GENOMIC DNA]</scope>
    <source>
        <strain evidence="1 2">CBS 611.86</strain>
    </source>
</reference>
<name>A0A7C8MDN0_9PLEO</name>
<sequence>MSLDAVLQNLWAADASTPFPEHEITALASPLAEKVLGHFDRLRAIVERHEALICRRWTKKSKIKRRQLLLVVWPGMPTMHRPDIELWSPFQPISHINDEDAWSYINLEDLTERKLLLMFINARGRSHPMTFARSELNYSPFAKLSSASLSRCPSLVMDLCPPPPHMSSDETDEAKLVRPSSWEYGQVYKLEVHAKGQEKQIFGMFMHAGHGLQTLHMQERIYRFLVECCGHILHDIPTESLIGEHYPIQPELHDPLDHEDDCTTFAAAEARSPYCTRNGLSVGRLRHLISALFDYTKHELWALREDPGYFAEVFHSIRNSQPELVLDKRGEIHERVGTDDFTESVLRSLFLNAHHSLIRWNDLLQQFTKIEEMSKKYPQGIDEFYLTPNEYVEALQLAYFMLDQTCQQSVQSNPGPRIEWIDKKSLLDWLEWIV</sequence>
<evidence type="ECO:0000313" key="2">
    <source>
        <dbReference type="Proteomes" id="UP000481861"/>
    </source>
</evidence>
<dbReference type="EMBL" id="JAADJZ010000001">
    <property type="protein sequence ID" value="KAF2877920.1"/>
    <property type="molecule type" value="Genomic_DNA"/>
</dbReference>
<evidence type="ECO:0000313" key="1">
    <source>
        <dbReference type="EMBL" id="KAF2877920.1"/>
    </source>
</evidence>
<dbReference type="PANTHER" id="PTHR40788">
    <property type="entry name" value="CLR5 DOMAIN-CONTAINING PROTEIN-RELATED"/>
    <property type="match status" value="1"/>
</dbReference>
<gene>
    <name evidence="1" type="ORF">BDV95DRAFT_600614</name>
</gene>
<dbReference type="OrthoDB" id="2922289at2759"/>
<accession>A0A7C8MDN0</accession>
<proteinExistence type="predicted"/>
<dbReference type="PANTHER" id="PTHR40788:SF2">
    <property type="entry name" value="CLR5 DOMAIN-CONTAINING PROTEIN"/>
    <property type="match status" value="1"/>
</dbReference>
<protein>
    <submittedName>
        <fullName evidence="1">Uncharacterized protein</fullName>
    </submittedName>
</protein>
<organism evidence="1 2">
    <name type="scientific">Massariosphaeria phaeospora</name>
    <dbReference type="NCBI Taxonomy" id="100035"/>
    <lineage>
        <taxon>Eukaryota</taxon>
        <taxon>Fungi</taxon>
        <taxon>Dikarya</taxon>
        <taxon>Ascomycota</taxon>
        <taxon>Pezizomycotina</taxon>
        <taxon>Dothideomycetes</taxon>
        <taxon>Pleosporomycetidae</taxon>
        <taxon>Pleosporales</taxon>
        <taxon>Pleosporales incertae sedis</taxon>
        <taxon>Massariosphaeria</taxon>
    </lineage>
</organism>
<dbReference type="Proteomes" id="UP000481861">
    <property type="component" value="Unassembled WGS sequence"/>
</dbReference>